<feature type="domain" description="Flavoprotein" evidence="8">
    <location>
        <begin position="5"/>
        <end position="188"/>
    </location>
</feature>
<dbReference type="Proteomes" id="UP000243679">
    <property type="component" value="Chromosome"/>
</dbReference>
<comment type="catalytic activity">
    <reaction evidence="5 7">
        <text>dimethylallyl phosphate + FMNH2 = prenylated FMNH2 + phosphate</text>
        <dbReference type="Rhea" id="RHEA:37743"/>
        <dbReference type="ChEBI" id="CHEBI:43474"/>
        <dbReference type="ChEBI" id="CHEBI:57618"/>
        <dbReference type="ChEBI" id="CHEBI:87467"/>
        <dbReference type="ChEBI" id="CHEBI:88052"/>
        <dbReference type="EC" id="2.5.1.129"/>
    </reaction>
</comment>
<evidence type="ECO:0000313" key="9">
    <source>
        <dbReference type="EMBL" id="BAW80008.1"/>
    </source>
</evidence>
<dbReference type="EC" id="2.5.1.129" evidence="7"/>
<evidence type="ECO:0000256" key="2">
    <source>
        <dbReference type="ARBA" id="ARBA00022630"/>
    </source>
</evidence>
<accession>A0A1Q2SLK0</accession>
<dbReference type="SUPFAM" id="SSF52507">
    <property type="entry name" value="Homo-oligomeric flavin-containing Cys decarboxylases, HFCD"/>
    <property type="match status" value="1"/>
</dbReference>
<evidence type="ECO:0000256" key="7">
    <source>
        <dbReference type="HAMAP-Rule" id="MF_01984"/>
    </source>
</evidence>
<dbReference type="AlphaFoldDB" id="A0A1Q2SLK0"/>
<keyword evidence="10" id="KW-1185">Reference proteome</keyword>
<evidence type="ECO:0000256" key="4">
    <source>
        <dbReference type="ARBA" id="ARBA00022679"/>
    </source>
</evidence>
<dbReference type="Pfam" id="PF02441">
    <property type="entry name" value="Flavoprotein"/>
    <property type="match status" value="1"/>
</dbReference>
<keyword evidence="1 7" id="KW-0637">Prenyltransferase</keyword>
<dbReference type="InterPro" id="IPR036551">
    <property type="entry name" value="Flavin_trans-like"/>
</dbReference>
<feature type="binding site" evidence="7">
    <location>
        <position position="168"/>
    </location>
    <ligand>
        <name>dimethylallyl phosphate</name>
        <dbReference type="ChEBI" id="CHEBI:88052"/>
    </ligand>
</feature>
<dbReference type="EMBL" id="AP014836">
    <property type="protein sequence ID" value="BAW80008.1"/>
    <property type="molecule type" value="Genomic_DNA"/>
</dbReference>
<dbReference type="Gene3D" id="3.40.50.1950">
    <property type="entry name" value="Flavin prenyltransferase-like"/>
    <property type="match status" value="1"/>
</dbReference>
<dbReference type="PANTHER" id="PTHR43374:SF1">
    <property type="entry name" value="FLAVIN PRENYLTRANSFERASE PAD1, MITOCHONDRIAL"/>
    <property type="match status" value="1"/>
</dbReference>
<feature type="binding site" evidence="7">
    <location>
        <begin position="12"/>
        <end position="14"/>
    </location>
    <ligand>
        <name>FMN</name>
        <dbReference type="ChEBI" id="CHEBI:58210"/>
    </ligand>
</feature>
<comment type="function">
    <text evidence="7">Flavin prenyltransferase that catalyzes the synthesis of the prenylated FMN cofactor (prenyl-FMN) for 4-hydroxy-3-polyprenylbenzoic acid decarboxylase UbiD. The prenyltransferase is metal-independent and links a dimethylallyl moiety from dimethylallyl monophosphate (DMAP) to the flavin N5 and C6 atoms of FMN.</text>
</comment>
<evidence type="ECO:0000256" key="6">
    <source>
        <dbReference type="ARBA" id="ARBA00060793"/>
    </source>
</evidence>
<dbReference type="OrthoDB" id="9781577at2"/>
<organism evidence="9 10">
    <name type="scientific">Candidatus Nitrosoglobus terrae</name>
    <dbReference type="NCBI Taxonomy" id="1630141"/>
    <lineage>
        <taxon>Bacteria</taxon>
        <taxon>Pseudomonadati</taxon>
        <taxon>Pseudomonadota</taxon>
        <taxon>Gammaproteobacteria</taxon>
        <taxon>Chromatiales</taxon>
        <taxon>Chromatiaceae</taxon>
        <taxon>Candidatus Nitrosoglobus</taxon>
    </lineage>
</organism>
<dbReference type="GO" id="GO:0016831">
    <property type="term" value="F:carboxy-lyase activity"/>
    <property type="evidence" value="ECO:0007669"/>
    <property type="project" value="TreeGrafter"/>
</dbReference>
<comment type="caution">
    <text evidence="7">Lacks conserved residue(s) required for the propagation of feature annotation.</text>
</comment>
<evidence type="ECO:0000256" key="3">
    <source>
        <dbReference type="ARBA" id="ARBA00022643"/>
    </source>
</evidence>
<dbReference type="InterPro" id="IPR003382">
    <property type="entry name" value="Flavoprotein"/>
</dbReference>
<keyword evidence="2 7" id="KW-0285">Flavoprotein</keyword>
<feature type="binding site" evidence="7">
    <location>
        <position position="38"/>
    </location>
    <ligand>
        <name>FMN</name>
        <dbReference type="ChEBI" id="CHEBI:58210"/>
    </ligand>
</feature>
<dbReference type="NCBIfam" id="NF004685">
    <property type="entry name" value="PRK06029.1"/>
    <property type="match status" value="1"/>
</dbReference>
<feature type="binding site" evidence="7">
    <location>
        <position position="184"/>
    </location>
    <ligand>
        <name>dimethylallyl phosphate</name>
        <dbReference type="ChEBI" id="CHEBI:88052"/>
    </ligand>
</feature>
<dbReference type="FunFam" id="3.40.50.1950:FF:000001">
    <property type="entry name" value="Flavin prenyltransferase UbiX"/>
    <property type="match status" value="1"/>
</dbReference>
<evidence type="ECO:0000256" key="5">
    <source>
        <dbReference type="ARBA" id="ARBA00050612"/>
    </source>
</evidence>
<evidence type="ECO:0000259" key="8">
    <source>
        <dbReference type="Pfam" id="PF02441"/>
    </source>
</evidence>
<gene>
    <name evidence="7" type="primary">ubiX</name>
    <name evidence="9" type="ORF">TAO_0638</name>
</gene>
<protein>
    <recommendedName>
        <fullName evidence="7">Flavin prenyltransferase UbiX</fullName>
        <ecNumber evidence="7">2.5.1.129</ecNumber>
    </recommendedName>
</protein>
<sequence>MNPCEIAVAMTGASGIVYGLRLLECLLKADISVHLMVSSAAQTVVAMETDLRFPTRSRDLQKYLAAYFSVAPELLYCYSGIQWTAPLASGSHRIQTMVVCPCTVGAISAIARGANDNLIERAADVMLKEQRKLILVPREAPFSVIHLENMLTLARLGAVILPANPGFYHRPRRVEDLVDFIVARILDHAGVKHHIVARWGEVIL</sequence>
<reference evidence="9 10" key="1">
    <citation type="journal article" date="2017" name="ISME J.">
        <title>An acid-tolerant ammonia-oxidizing ?-proteobacterium from soil.</title>
        <authorList>
            <person name="Hayatsu M."/>
            <person name="Tago K."/>
            <person name="Uchiyama I."/>
            <person name="Toyoda A."/>
            <person name="Wang Y."/>
            <person name="Shimomura Y."/>
            <person name="Okubo T."/>
            <person name="Kurisu F."/>
            <person name="Hirono Y."/>
            <person name="Nonaka K."/>
            <person name="Akiyama H."/>
            <person name="Itoh T."/>
            <person name="Takami H."/>
        </authorList>
    </citation>
    <scope>NUCLEOTIDE SEQUENCE [LARGE SCALE GENOMIC DNA]</scope>
    <source>
        <strain evidence="9 10">TAO100</strain>
    </source>
</reference>
<evidence type="ECO:0000256" key="1">
    <source>
        <dbReference type="ARBA" id="ARBA00022602"/>
    </source>
</evidence>
<comment type="similarity">
    <text evidence="6 7">Belongs to the UbiX/PAD1 family.</text>
</comment>
<dbReference type="GO" id="GO:0106141">
    <property type="term" value="F:flavin prenyltransferase activity"/>
    <property type="evidence" value="ECO:0007669"/>
    <property type="project" value="UniProtKB-EC"/>
</dbReference>
<keyword evidence="4 7" id="KW-0808">Transferase</keyword>
<dbReference type="KEGG" id="ntt:TAO_0638"/>
<name>A0A1Q2SLK0_9GAMM</name>
<feature type="binding site" evidence="7">
    <location>
        <position position="138"/>
    </location>
    <ligand>
        <name>FMN</name>
        <dbReference type="ChEBI" id="CHEBI:58210"/>
    </ligand>
</feature>
<evidence type="ECO:0000313" key="10">
    <source>
        <dbReference type="Proteomes" id="UP000243679"/>
    </source>
</evidence>
<dbReference type="NCBIfam" id="TIGR00421">
    <property type="entry name" value="ubiX_pad"/>
    <property type="match status" value="1"/>
</dbReference>
<proteinExistence type="inferred from homology"/>
<dbReference type="PANTHER" id="PTHR43374">
    <property type="entry name" value="FLAVIN PRENYLTRANSFERASE"/>
    <property type="match status" value="1"/>
</dbReference>
<dbReference type="HAMAP" id="MF_01984">
    <property type="entry name" value="ubiX_pad"/>
    <property type="match status" value="1"/>
</dbReference>
<dbReference type="InterPro" id="IPR004507">
    <property type="entry name" value="UbiX-like"/>
</dbReference>
<keyword evidence="3 7" id="KW-0288">FMN</keyword>